<gene>
    <name evidence="1" type="ORF">ABL78_5247</name>
</gene>
<dbReference type="EMBL" id="LJSK01000171">
    <property type="protein sequence ID" value="KPI85715.1"/>
    <property type="molecule type" value="Genomic_DNA"/>
</dbReference>
<keyword evidence="2" id="KW-1185">Reference proteome</keyword>
<dbReference type="AlphaFoldDB" id="A0A0N1I3R8"/>
<evidence type="ECO:0000313" key="2">
    <source>
        <dbReference type="Proteomes" id="UP000038009"/>
    </source>
</evidence>
<reference evidence="1 2" key="1">
    <citation type="journal article" date="2015" name="PLoS Pathog.">
        <title>Leptomonas seymouri: Adaptations to the Dixenous Life Cycle Analyzed by Genome Sequencing, Transcriptome Profiling and Co-infection with Leishmania donovani.</title>
        <authorList>
            <person name="Kraeva N."/>
            <person name="Butenko A."/>
            <person name="Hlavacova J."/>
            <person name="Kostygov A."/>
            <person name="Myskova J."/>
            <person name="Grybchuk D."/>
            <person name="Lestinova T."/>
            <person name="Votypka J."/>
            <person name="Volf P."/>
            <person name="Opperdoes F."/>
            <person name="Flegontov P."/>
            <person name="Lukes J."/>
            <person name="Yurchenko V."/>
        </authorList>
    </citation>
    <scope>NUCLEOTIDE SEQUENCE [LARGE SCALE GENOMIC DNA]</scope>
    <source>
        <strain evidence="1 2">ATCC 30220</strain>
    </source>
</reference>
<dbReference type="VEuPathDB" id="TriTrypDB:Lsey_0171_0230"/>
<name>A0A0N1I3R8_LEPSE</name>
<comment type="caution">
    <text evidence="1">The sequence shown here is derived from an EMBL/GenBank/DDBJ whole genome shotgun (WGS) entry which is preliminary data.</text>
</comment>
<protein>
    <submittedName>
        <fullName evidence="1">Uncharacterized protein</fullName>
    </submittedName>
</protein>
<accession>A0A0N1I3R8</accession>
<proteinExistence type="predicted"/>
<dbReference type="Proteomes" id="UP000038009">
    <property type="component" value="Unassembled WGS sequence"/>
</dbReference>
<sequence>MPSYPATSTKWLTTLVSLNAVSSSSNVPLLDYTDGYLKIFDIPAIIADPGGNRGHVASEYTEVRVLEQIYNFTKELVVWVTGEEVDLQL</sequence>
<evidence type="ECO:0000313" key="1">
    <source>
        <dbReference type="EMBL" id="KPI85715.1"/>
    </source>
</evidence>
<organism evidence="1 2">
    <name type="scientific">Leptomonas seymouri</name>
    <dbReference type="NCBI Taxonomy" id="5684"/>
    <lineage>
        <taxon>Eukaryota</taxon>
        <taxon>Discoba</taxon>
        <taxon>Euglenozoa</taxon>
        <taxon>Kinetoplastea</taxon>
        <taxon>Metakinetoplastina</taxon>
        <taxon>Trypanosomatida</taxon>
        <taxon>Trypanosomatidae</taxon>
        <taxon>Leishmaniinae</taxon>
        <taxon>Leptomonas</taxon>
    </lineage>
</organism>